<dbReference type="AlphaFoldDB" id="A0A9P6MC69"/>
<feature type="non-terminal residue" evidence="1">
    <location>
        <position position="159"/>
    </location>
</feature>
<organism evidence="1 2">
    <name type="scientific">Modicella reniformis</name>
    <dbReference type="NCBI Taxonomy" id="1440133"/>
    <lineage>
        <taxon>Eukaryota</taxon>
        <taxon>Fungi</taxon>
        <taxon>Fungi incertae sedis</taxon>
        <taxon>Mucoromycota</taxon>
        <taxon>Mortierellomycotina</taxon>
        <taxon>Mortierellomycetes</taxon>
        <taxon>Mortierellales</taxon>
        <taxon>Mortierellaceae</taxon>
        <taxon>Modicella</taxon>
    </lineage>
</organism>
<comment type="caution">
    <text evidence="1">The sequence shown here is derived from an EMBL/GenBank/DDBJ whole genome shotgun (WGS) entry which is preliminary data.</text>
</comment>
<keyword evidence="2" id="KW-1185">Reference proteome</keyword>
<gene>
    <name evidence="1" type="ORF">BGZ65_000051</name>
</gene>
<dbReference type="Proteomes" id="UP000749646">
    <property type="component" value="Unassembled WGS sequence"/>
</dbReference>
<evidence type="ECO:0000313" key="2">
    <source>
        <dbReference type="Proteomes" id="UP000749646"/>
    </source>
</evidence>
<name>A0A9P6MC69_9FUNG</name>
<sequence length="159" mass="17868">MKSIQNIPSETGDETVLHPSYATADITQETTDGIFNNLSIGLAISPKGDQVAIYQEPNIGQWKDEARLPKCSFPIRLFNNPLVMNQDNIPSNVGENFPNQDSVIMEIEGNRSDRIQLVQQESIPHRIFDSFIGYGAFLTEKKNIDCERHSVNTSLYNNP</sequence>
<protein>
    <submittedName>
        <fullName evidence="1">Uncharacterized protein</fullName>
    </submittedName>
</protein>
<accession>A0A9P6MC69</accession>
<dbReference type="EMBL" id="JAAAHW010002512">
    <property type="protein sequence ID" value="KAF9991814.1"/>
    <property type="molecule type" value="Genomic_DNA"/>
</dbReference>
<proteinExistence type="predicted"/>
<evidence type="ECO:0000313" key="1">
    <source>
        <dbReference type="EMBL" id="KAF9991814.1"/>
    </source>
</evidence>
<reference evidence="1" key="1">
    <citation type="journal article" date="2020" name="Fungal Divers.">
        <title>Resolving the Mortierellaceae phylogeny through synthesis of multi-gene phylogenetics and phylogenomics.</title>
        <authorList>
            <person name="Vandepol N."/>
            <person name="Liber J."/>
            <person name="Desiro A."/>
            <person name="Na H."/>
            <person name="Kennedy M."/>
            <person name="Barry K."/>
            <person name="Grigoriev I.V."/>
            <person name="Miller A.N."/>
            <person name="O'Donnell K."/>
            <person name="Stajich J.E."/>
            <person name="Bonito G."/>
        </authorList>
    </citation>
    <scope>NUCLEOTIDE SEQUENCE</scope>
    <source>
        <strain evidence="1">MES-2147</strain>
    </source>
</reference>